<protein>
    <submittedName>
        <fullName evidence="1">Uncharacterized protein</fullName>
    </submittedName>
</protein>
<evidence type="ECO:0000313" key="2">
    <source>
        <dbReference type="Proteomes" id="UP000499080"/>
    </source>
</evidence>
<gene>
    <name evidence="1" type="ORF">AVEN_77821_1</name>
</gene>
<sequence length="111" mass="12604">MRLAYVEGSLNVREILAAKFIVYAIRDEDTQHTTRWMDAKALKSALSCNMKYEAAKTVSKISRHEYFARSSIPCGRIIKGRKGNCIGLQVQQDWSIFSVVTKFASIEEDVL</sequence>
<evidence type="ECO:0000313" key="1">
    <source>
        <dbReference type="EMBL" id="GBM54911.1"/>
    </source>
</evidence>
<proteinExistence type="predicted"/>
<keyword evidence="2" id="KW-1185">Reference proteome</keyword>
<name>A0A4Y2GPS8_ARAVE</name>
<dbReference type="Proteomes" id="UP000499080">
    <property type="component" value="Unassembled WGS sequence"/>
</dbReference>
<accession>A0A4Y2GPS8</accession>
<reference evidence="1 2" key="1">
    <citation type="journal article" date="2019" name="Sci. Rep.">
        <title>Orb-weaving spider Araneus ventricosus genome elucidates the spidroin gene catalogue.</title>
        <authorList>
            <person name="Kono N."/>
            <person name="Nakamura H."/>
            <person name="Ohtoshi R."/>
            <person name="Moran D.A.P."/>
            <person name="Shinohara A."/>
            <person name="Yoshida Y."/>
            <person name="Fujiwara M."/>
            <person name="Mori M."/>
            <person name="Tomita M."/>
            <person name="Arakawa K."/>
        </authorList>
    </citation>
    <scope>NUCLEOTIDE SEQUENCE [LARGE SCALE GENOMIC DNA]</scope>
</reference>
<dbReference type="EMBL" id="BGPR01001478">
    <property type="protein sequence ID" value="GBM54911.1"/>
    <property type="molecule type" value="Genomic_DNA"/>
</dbReference>
<dbReference type="AlphaFoldDB" id="A0A4Y2GPS8"/>
<organism evidence="1 2">
    <name type="scientific">Araneus ventricosus</name>
    <name type="common">Orbweaver spider</name>
    <name type="synonym">Epeira ventricosa</name>
    <dbReference type="NCBI Taxonomy" id="182803"/>
    <lineage>
        <taxon>Eukaryota</taxon>
        <taxon>Metazoa</taxon>
        <taxon>Ecdysozoa</taxon>
        <taxon>Arthropoda</taxon>
        <taxon>Chelicerata</taxon>
        <taxon>Arachnida</taxon>
        <taxon>Araneae</taxon>
        <taxon>Araneomorphae</taxon>
        <taxon>Entelegynae</taxon>
        <taxon>Araneoidea</taxon>
        <taxon>Araneidae</taxon>
        <taxon>Araneus</taxon>
    </lineage>
</organism>
<comment type="caution">
    <text evidence="1">The sequence shown here is derived from an EMBL/GenBank/DDBJ whole genome shotgun (WGS) entry which is preliminary data.</text>
</comment>
<dbReference type="OrthoDB" id="8300685at2759"/>